<evidence type="ECO:0000313" key="5">
    <source>
        <dbReference type="Proteomes" id="UP000287394"/>
    </source>
</evidence>
<keyword evidence="2" id="KW-0238">DNA-binding</keyword>
<dbReference type="SUPFAM" id="SSF46689">
    <property type="entry name" value="Homeodomain-like"/>
    <property type="match status" value="1"/>
</dbReference>
<dbReference type="InterPro" id="IPR009057">
    <property type="entry name" value="Homeodomain-like_sf"/>
</dbReference>
<accession>A0A402D0N3</accession>
<gene>
    <name evidence="4" type="ORF">CCAX7_56410</name>
</gene>
<sequence length="195" mass="21791">MRQKNSDKPSVRDRIVVAALDQFHTEGYNGRGVQEIADAAGVPKGTFYNHFKSKELLALDVLQLYIEGNSPEMLLDTSQPPLERLRAHFGFISRRYAECGFSRGCLLGNFSAEMADVSPALREALDKAFGDWTQGVASLLREAQAAGQIDSRHDPELLARFLINSWEGALLRMKVVKARQPLDDFYDVCFGVLLK</sequence>
<evidence type="ECO:0000313" key="4">
    <source>
        <dbReference type="EMBL" id="BDI33590.1"/>
    </source>
</evidence>
<name>A0A402D0N3_9BACT</name>
<dbReference type="PANTHER" id="PTHR47506:SF6">
    <property type="entry name" value="HTH-TYPE TRANSCRIPTIONAL REPRESSOR NEMR"/>
    <property type="match status" value="1"/>
</dbReference>
<dbReference type="PROSITE" id="PS50977">
    <property type="entry name" value="HTH_TETR_2"/>
    <property type="match status" value="1"/>
</dbReference>
<keyword evidence="3" id="KW-0804">Transcription</keyword>
<dbReference type="PANTHER" id="PTHR47506">
    <property type="entry name" value="TRANSCRIPTIONAL REGULATORY PROTEIN"/>
    <property type="match status" value="1"/>
</dbReference>
<dbReference type="PRINTS" id="PR00455">
    <property type="entry name" value="HTHTETR"/>
</dbReference>
<dbReference type="EMBL" id="AP025739">
    <property type="protein sequence ID" value="BDI33590.1"/>
    <property type="molecule type" value="Genomic_DNA"/>
</dbReference>
<reference evidence="4 5" key="1">
    <citation type="journal article" date="2019" name="Int. J. Syst. Evol. Microbiol.">
        <title>Capsulimonas corticalis gen. nov., sp. nov., an aerobic capsulated bacterium, of a novel bacterial order, Capsulimonadales ord. nov., of the class Armatimonadia of the phylum Armatimonadetes.</title>
        <authorList>
            <person name="Li J."/>
            <person name="Kudo C."/>
            <person name="Tonouchi A."/>
        </authorList>
    </citation>
    <scope>NUCLEOTIDE SEQUENCE [LARGE SCALE GENOMIC DNA]</scope>
    <source>
        <strain evidence="4 5">AX-7</strain>
    </source>
</reference>
<evidence type="ECO:0000256" key="2">
    <source>
        <dbReference type="ARBA" id="ARBA00023125"/>
    </source>
</evidence>
<dbReference type="Gene3D" id="1.10.357.10">
    <property type="entry name" value="Tetracycline Repressor, domain 2"/>
    <property type="match status" value="1"/>
</dbReference>
<dbReference type="InterPro" id="IPR036271">
    <property type="entry name" value="Tet_transcr_reg_TetR-rel_C_sf"/>
</dbReference>
<dbReference type="SUPFAM" id="SSF48498">
    <property type="entry name" value="Tetracyclin repressor-like, C-terminal domain"/>
    <property type="match status" value="1"/>
</dbReference>
<dbReference type="Pfam" id="PF00440">
    <property type="entry name" value="TetR_N"/>
    <property type="match status" value="1"/>
</dbReference>
<keyword evidence="5" id="KW-1185">Reference proteome</keyword>
<organism evidence="4 5">
    <name type="scientific">Capsulimonas corticalis</name>
    <dbReference type="NCBI Taxonomy" id="2219043"/>
    <lineage>
        <taxon>Bacteria</taxon>
        <taxon>Bacillati</taxon>
        <taxon>Armatimonadota</taxon>
        <taxon>Armatimonadia</taxon>
        <taxon>Capsulimonadales</taxon>
        <taxon>Capsulimonadaceae</taxon>
        <taxon>Capsulimonas</taxon>
    </lineage>
</organism>
<dbReference type="Proteomes" id="UP000287394">
    <property type="component" value="Chromosome"/>
</dbReference>
<keyword evidence="1" id="KW-0805">Transcription regulation</keyword>
<evidence type="ECO:0000256" key="1">
    <source>
        <dbReference type="ARBA" id="ARBA00023015"/>
    </source>
</evidence>
<dbReference type="InterPro" id="IPR001647">
    <property type="entry name" value="HTH_TetR"/>
</dbReference>
<dbReference type="InterPro" id="IPR011075">
    <property type="entry name" value="TetR_C"/>
</dbReference>
<dbReference type="KEGG" id="ccot:CCAX7_56410"/>
<protein>
    <submittedName>
        <fullName evidence="4">TetR family transcriptional regulator</fullName>
    </submittedName>
</protein>
<dbReference type="AlphaFoldDB" id="A0A402D0N3"/>
<dbReference type="Pfam" id="PF16925">
    <property type="entry name" value="TetR_C_13"/>
    <property type="match status" value="1"/>
</dbReference>
<dbReference type="GO" id="GO:0003677">
    <property type="term" value="F:DNA binding"/>
    <property type="evidence" value="ECO:0007669"/>
    <property type="project" value="UniProtKB-UniRule"/>
</dbReference>
<dbReference type="OrthoDB" id="9811084at2"/>
<proteinExistence type="predicted"/>
<evidence type="ECO:0000256" key="3">
    <source>
        <dbReference type="ARBA" id="ARBA00023163"/>
    </source>
</evidence>
<dbReference type="RefSeq" id="WP_119323079.1">
    <property type="nucleotide sequence ID" value="NZ_AP025739.1"/>
</dbReference>